<dbReference type="Gene3D" id="1.10.630.10">
    <property type="entry name" value="Cytochrome P450"/>
    <property type="match status" value="1"/>
</dbReference>
<evidence type="ECO:0000256" key="1">
    <source>
        <dbReference type="ARBA" id="ARBA00001971"/>
    </source>
</evidence>
<dbReference type="CDD" id="cd11072">
    <property type="entry name" value="CYP71-like"/>
    <property type="match status" value="1"/>
</dbReference>
<dbReference type="PRINTS" id="PR00463">
    <property type="entry name" value="EP450I"/>
</dbReference>
<dbReference type="FunFam" id="1.10.630.10:FF:000011">
    <property type="entry name" value="Cytochrome P450 83B1"/>
    <property type="match status" value="1"/>
</dbReference>
<dbReference type="SUPFAM" id="SSF48264">
    <property type="entry name" value="Cytochrome P450"/>
    <property type="match status" value="1"/>
</dbReference>
<dbReference type="InterPro" id="IPR036396">
    <property type="entry name" value="Cyt_P450_sf"/>
</dbReference>
<comment type="cofactor">
    <cofactor evidence="1 12">
        <name>heme</name>
        <dbReference type="ChEBI" id="CHEBI:30413"/>
    </cofactor>
</comment>
<keyword evidence="5 14" id="KW-0812">Transmembrane</keyword>
<protein>
    <recommendedName>
        <fullName evidence="17">Cytochrome P450</fullName>
    </recommendedName>
</protein>
<evidence type="ECO:0000256" key="14">
    <source>
        <dbReference type="SAM" id="Phobius"/>
    </source>
</evidence>
<dbReference type="PROSITE" id="PS00086">
    <property type="entry name" value="CYTOCHROME_P450"/>
    <property type="match status" value="1"/>
</dbReference>
<dbReference type="PANTHER" id="PTHR47955:SF22">
    <property type="entry name" value="CYTOCHROME P450 83B1-LIKE"/>
    <property type="match status" value="1"/>
</dbReference>
<evidence type="ECO:0000256" key="5">
    <source>
        <dbReference type="ARBA" id="ARBA00022692"/>
    </source>
</evidence>
<evidence type="ECO:0000313" key="16">
    <source>
        <dbReference type="Proteomes" id="UP001634393"/>
    </source>
</evidence>
<reference evidence="15 16" key="1">
    <citation type="submission" date="2024-12" db="EMBL/GenBank/DDBJ databases">
        <title>The unique morphological basis and parallel evolutionary history of personate flowers in Penstemon.</title>
        <authorList>
            <person name="Depatie T.H."/>
            <person name="Wessinger C.A."/>
        </authorList>
    </citation>
    <scope>NUCLEOTIDE SEQUENCE [LARGE SCALE GENOMIC DNA]</scope>
    <source>
        <strain evidence="15">WTNN_2</strain>
        <tissue evidence="15">Leaf</tissue>
    </source>
</reference>
<evidence type="ECO:0000256" key="6">
    <source>
        <dbReference type="ARBA" id="ARBA00022723"/>
    </source>
</evidence>
<evidence type="ECO:0000256" key="10">
    <source>
        <dbReference type="ARBA" id="ARBA00023033"/>
    </source>
</evidence>
<keyword evidence="4 12" id="KW-0349">Heme</keyword>
<comment type="caution">
    <text evidence="15">The sequence shown here is derived from an EMBL/GenBank/DDBJ whole genome shotgun (WGS) entry which is preliminary data.</text>
</comment>
<evidence type="ECO:0000256" key="7">
    <source>
        <dbReference type="ARBA" id="ARBA00022989"/>
    </source>
</evidence>
<sequence>MVVMIYYYYFSIAIALLSIIVIFLVTTTSRLIKKRPPGPWGLPIIGNLLQYDSTNVHVCLSNLSKKYGPLMYMKLASLPIIVISSARFAKEALKDNDVAFSGRPISSSLSRLSYDYLDISLSPYNDYWREMKKLIVIRLFSHQQVTSFRHAREDEVSRMIEEVSQQAKSTDQLVNLSKAAMSFSSCFISRVTLGKSFDETGFRKTRFQKLLQEIQAMKLVPFVGDYYPLLGWIDRLSGKISQLDKVIQDMDVFLQQLVDEHLSPNRPDYMDGDFLDILFQLREEPSSSVHIDFDNIKALLINIYVAGTDPTAATITWVMTALIKNPSALEKAQEEIRGLVGKKGRVDEDDIDKLPYLKAVVKETLRFYPPAPLLPKATTTRCNLNGYEIEPKTLVFVNLWDIGRDPEYWENPNEFLPERFLNSNIDFKGHDFGLLPFGSGRRRCPGFSLGIAQVELAIANLLYSFDWKLPHGVTEDDIDIDTEPGAVVHKKNALCLMAKCYM</sequence>
<organism evidence="15 16">
    <name type="scientific">Penstemon smallii</name>
    <dbReference type="NCBI Taxonomy" id="265156"/>
    <lineage>
        <taxon>Eukaryota</taxon>
        <taxon>Viridiplantae</taxon>
        <taxon>Streptophyta</taxon>
        <taxon>Embryophyta</taxon>
        <taxon>Tracheophyta</taxon>
        <taxon>Spermatophyta</taxon>
        <taxon>Magnoliopsida</taxon>
        <taxon>eudicotyledons</taxon>
        <taxon>Gunneridae</taxon>
        <taxon>Pentapetalae</taxon>
        <taxon>asterids</taxon>
        <taxon>lamiids</taxon>
        <taxon>Lamiales</taxon>
        <taxon>Plantaginaceae</taxon>
        <taxon>Cheloneae</taxon>
        <taxon>Penstemon</taxon>
    </lineage>
</organism>
<dbReference type="Proteomes" id="UP001634393">
    <property type="component" value="Unassembled WGS sequence"/>
</dbReference>
<feature type="binding site" description="axial binding residue" evidence="12">
    <location>
        <position position="444"/>
    </location>
    <ligand>
        <name>heme</name>
        <dbReference type="ChEBI" id="CHEBI:30413"/>
    </ligand>
    <ligandPart>
        <name>Fe</name>
        <dbReference type="ChEBI" id="CHEBI:18248"/>
    </ligandPart>
</feature>
<evidence type="ECO:0000256" key="8">
    <source>
        <dbReference type="ARBA" id="ARBA00023002"/>
    </source>
</evidence>
<evidence type="ECO:0000256" key="3">
    <source>
        <dbReference type="ARBA" id="ARBA00010617"/>
    </source>
</evidence>
<dbReference type="InterPro" id="IPR017972">
    <property type="entry name" value="Cyt_P450_CS"/>
</dbReference>
<evidence type="ECO:0000256" key="13">
    <source>
        <dbReference type="RuleBase" id="RU000461"/>
    </source>
</evidence>
<name>A0ABD3SUK6_9LAMI</name>
<comment type="similarity">
    <text evidence="3 13">Belongs to the cytochrome P450 family.</text>
</comment>
<keyword evidence="7 14" id="KW-1133">Transmembrane helix</keyword>
<dbReference type="InterPro" id="IPR002401">
    <property type="entry name" value="Cyt_P450_E_grp-I"/>
</dbReference>
<dbReference type="InterPro" id="IPR001128">
    <property type="entry name" value="Cyt_P450"/>
</dbReference>
<keyword evidence="8 13" id="KW-0560">Oxidoreductase</keyword>
<evidence type="ECO:0000313" key="15">
    <source>
        <dbReference type="EMBL" id="KAL3828291.1"/>
    </source>
</evidence>
<evidence type="ECO:0000256" key="2">
    <source>
        <dbReference type="ARBA" id="ARBA00004167"/>
    </source>
</evidence>
<dbReference type="EMBL" id="JBJXBP010000005">
    <property type="protein sequence ID" value="KAL3828291.1"/>
    <property type="molecule type" value="Genomic_DNA"/>
</dbReference>
<evidence type="ECO:0008006" key="17">
    <source>
        <dbReference type="Google" id="ProtNLM"/>
    </source>
</evidence>
<evidence type="ECO:0000256" key="4">
    <source>
        <dbReference type="ARBA" id="ARBA00022617"/>
    </source>
</evidence>
<feature type="transmembrane region" description="Helical" evidence="14">
    <location>
        <begin position="6"/>
        <end position="25"/>
    </location>
</feature>
<dbReference type="GO" id="GO:0046872">
    <property type="term" value="F:metal ion binding"/>
    <property type="evidence" value="ECO:0007669"/>
    <property type="project" value="UniProtKB-KW"/>
</dbReference>
<evidence type="ECO:0000256" key="9">
    <source>
        <dbReference type="ARBA" id="ARBA00023004"/>
    </source>
</evidence>
<gene>
    <name evidence="15" type="ORF">ACJIZ3_017093</name>
</gene>
<comment type="subcellular location">
    <subcellularLocation>
        <location evidence="2">Membrane</location>
        <topology evidence="2">Single-pass membrane protein</topology>
    </subcellularLocation>
</comment>
<keyword evidence="11 14" id="KW-0472">Membrane</keyword>
<dbReference type="AlphaFoldDB" id="A0ABD3SUK6"/>
<proteinExistence type="inferred from homology"/>
<evidence type="ECO:0000256" key="11">
    <source>
        <dbReference type="ARBA" id="ARBA00023136"/>
    </source>
</evidence>
<dbReference type="GO" id="GO:0004497">
    <property type="term" value="F:monooxygenase activity"/>
    <property type="evidence" value="ECO:0007669"/>
    <property type="project" value="UniProtKB-KW"/>
</dbReference>
<keyword evidence="16" id="KW-1185">Reference proteome</keyword>
<keyword evidence="10 13" id="KW-0503">Monooxygenase</keyword>
<dbReference type="PRINTS" id="PR00385">
    <property type="entry name" value="P450"/>
</dbReference>
<keyword evidence="6 12" id="KW-0479">Metal-binding</keyword>
<evidence type="ECO:0000256" key="12">
    <source>
        <dbReference type="PIRSR" id="PIRSR602401-1"/>
    </source>
</evidence>
<keyword evidence="9 12" id="KW-0408">Iron</keyword>
<accession>A0ABD3SUK6</accession>
<dbReference type="PANTHER" id="PTHR47955">
    <property type="entry name" value="CYTOCHROME P450 FAMILY 71 PROTEIN"/>
    <property type="match status" value="1"/>
</dbReference>
<dbReference type="GO" id="GO:0016020">
    <property type="term" value="C:membrane"/>
    <property type="evidence" value="ECO:0007669"/>
    <property type="project" value="UniProtKB-SubCell"/>
</dbReference>
<dbReference type="Pfam" id="PF00067">
    <property type="entry name" value="p450"/>
    <property type="match status" value="1"/>
</dbReference>